<evidence type="ECO:0000313" key="3">
    <source>
        <dbReference type="Proteomes" id="UP001595923"/>
    </source>
</evidence>
<dbReference type="Pfam" id="PF13578">
    <property type="entry name" value="Methyltransf_24"/>
    <property type="match status" value="1"/>
</dbReference>
<dbReference type="GO" id="GO:0008168">
    <property type="term" value="F:methyltransferase activity"/>
    <property type="evidence" value="ECO:0007669"/>
    <property type="project" value="UniProtKB-KW"/>
</dbReference>
<dbReference type="Gene3D" id="3.40.50.150">
    <property type="entry name" value="Vaccinia Virus protein VP39"/>
    <property type="match status" value="1"/>
</dbReference>
<keyword evidence="2" id="KW-0489">Methyltransferase</keyword>
<dbReference type="EMBL" id="JBHSFQ010000004">
    <property type="protein sequence ID" value="MFC4561629.1"/>
    <property type="molecule type" value="Genomic_DNA"/>
</dbReference>
<gene>
    <name evidence="2" type="ORF">ACFO4E_07155</name>
</gene>
<comment type="caution">
    <text evidence="2">The sequence shown here is derived from an EMBL/GenBank/DDBJ whole genome shotgun (WGS) entry which is preliminary data.</text>
</comment>
<reference evidence="3" key="1">
    <citation type="journal article" date="2019" name="Int. J. Syst. Evol. Microbiol.">
        <title>The Global Catalogue of Microorganisms (GCM) 10K type strain sequencing project: providing services to taxonomists for standard genome sequencing and annotation.</title>
        <authorList>
            <consortium name="The Broad Institute Genomics Platform"/>
            <consortium name="The Broad Institute Genome Sequencing Center for Infectious Disease"/>
            <person name="Wu L."/>
            <person name="Ma J."/>
        </authorList>
    </citation>
    <scope>NUCLEOTIDE SEQUENCE [LARGE SCALE GENOMIC DNA]</scope>
    <source>
        <strain evidence="3">XZYJ18</strain>
    </source>
</reference>
<evidence type="ECO:0000313" key="2">
    <source>
        <dbReference type="EMBL" id="MFC4561629.1"/>
    </source>
</evidence>
<dbReference type="SUPFAM" id="SSF53335">
    <property type="entry name" value="S-adenosyl-L-methionine-dependent methyltransferases"/>
    <property type="match status" value="1"/>
</dbReference>
<proteinExistence type="predicted"/>
<protein>
    <submittedName>
        <fullName evidence="2">Class I SAM-dependent methyltransferase</fullName>
        <ecNumber evidence="2">2.1.1.-</ecNumber>
    </submittedName>
</protein>
<dbReference type="PANTHER" id="PTHR43167:SF1">
    <property type="entry name" value="PUTATIVE (AFU_ORTHOLOGUE AFUA_6G01830)-RELATED"/>
    <property type="match status" value="1"/>
</dbReference>
<keyword evidence="1" id="KW-1133">Transmembrane helix</keyword>
<accession>A0ABV9DRU7</accession>
<name>A0ABV9DRU7_9ACTN</name>
<dbReference type="InterPro" id="IPR029063">
    <property type="entry name" value="SAM-dependent_MTases_sf"/>
</dbReference>
<dbReference type="Proteomes" id="UP001595923">
    <property type="component" value="Unassembled WGS sequence"/>
</dbReference>
<keyword evidence="1" id="KW-0472">Membrane</keyword>
<sequence length="342" mass="37094">MRLPPARYVVPLAAATAAGLGLTGLLWASGTVDAAVALQLVVSVLTAAAVAAAAVSVRRQGIQLRRLRDDLADLATGQSALLDRVETGLDTLGGLSELPKSLRGVRADQKDRFERLTAHVTAQGRADYEQQVAWQELRDYLKPGPFMPALRDWAASPDILRLLVEQIRDRAPKLVVECGSGASSVWLGYALRRAGSGRLVAIEHDERYAALSRDLVAAHGLSDIVEVRLAPLRDWSPQGDGTDAQRWYDVDALADLKGIDLLFVDGPPARTGPQARYPAVPVLLPRCSTDAVVVIDDTIRTDEQEIGDRWVAEHPDLRRVRRVALEKGADVFTLSSPEDPTD</sequence>
<dbReference type="PANTHER" id="PTHR43167">
    <property type="entry name" value="PUTATIVE (AFU_ORTHOLOGUE AFUA_6G01830)-RELATED"/>
    <property type="match status" value="1"/>
</dbReference>
<organism evidence="2 3">
    <name type="scientific">Nocardiopsis mangrovi</name>
    <dbReference type="NCBI Taxonomy" id="1179818"/>
    <lineage>
        <taxon>Bacteria</taxon>
        <taxon>Bacillati</taxon>
        <taxon>Actinomycetota</taxon>
        <taxon>Actinomycetes</taxon>
        <taxon>Streptosporangiales</taxon>
        <taxon>Nocardiopsidaceae</taxon>
        <taxon>Nocardiopsis</taxon>
    </lineage>
</organism>
<keyword evidence="3" id="KW-1185">Reference proteome</keyword>
<dbReference type="GO" id="GO:0032259">
    <property type="term" value="P:methylation"/>
    <property type="evidence" value="ECO:0007669"/>
    <property type="project" value="UniProtKB-KW"/>
</dbReference>
<dbReference type="RefSeq" id="WP_378572236.1">
    <property type="nucleotide sequence ID" value="NZ_JBHSFQ010000004.1"/>
</dbReference>
<evidence type="ECO:0000256" key="1">
    <source>
        <dbReference type="SAM" id="Phobius"/>
    </source>
</evidence>
<keyword evidence="1" id="KW-0812">Transmembrane</keyword>
<feature type="transmembrane region" description="Helical" evidence="1">
    <location>
        <begin position="38"/>
        <end position="57"/>
    </location>
</feature>
<dbReference type="EC" id="2.1.1.-" evidence="2"/>
<keyword evidence="2" id="KW-0808">Transferase</keyword>